<keyword evidence="3" id="KW-1185">Reference proteome</keyword>
<feature type="region of interest" description="Disordered" evidence="1">
    <location>
        <begin position="222"/>
        <end position="272"/>
    </location>
</feature>
<dbReference type="Proteomes" id="UP000075531">
    <property type="component" value="Unassembled WGS sequence"/>
</dbReference>
<reference evidence="2 3" key="1">
    <citation type="submission" date="2016-02" db="EMBL/GenBank/DDBJ databases">
        <title>Genome sequence of Clostridium tepidiprofundi DSM 19306.</title>
        <authorList>
            <person name="Poehlein A."/>
            <person name="Daniel R."/>
        </authorList>
    </citation>
    <scope>NUCLEOTIDE SEQUENCE [LARGE SCALE GENOMIC DNA]</scope>
    <source>
        <strain evidence="2 3">DSM 19306</strain>
    </source>
</reference>
<proteinExistence type="predicted"/>
<evidence type="ECO:0008006" key="4">
    <source>
        <dbReference type="Google" id="ProtNLM"/>
    </source>
</evidence>
<dbReference type="STRING" id="1121338.CLTEP_19240"/>
<evidence type="ECO:0000256" key="1">
    <source>
        <dbReference type="SAM" id="MobiDB-lite"/>
    </source>
</evidence>
<feature type="compositionally biased region" description="Basic and acidic residues" evidence="1">
    <location>
        <begin position="262"/>
        <end position="272"/>
    </location>
</feature>
<dbReference type="RefSeq" id="WP_153016314.1">
    <property type="nucleotide sequence ID" value="NZ_LTBA01000024.1"/>
</dbReference>
<protein>
    <recommendedName>
        <fullName evidence="4">Transmembrane protein</fullName>
    </recommendedName>
</protein>
<feature type="region of interest" description="Disordered" evidence="1">
    <location>
        <begin position="348"/>
        <end position="378"/>
    </location>
</feature>
<accession>A0A151B3C0</accession>
<organism evidence="2 3">
    <name type="scientific">Clostridium tepidiprofundi DSM 19306</name>
    <dbReference type="NCBI Taxonomy" id="1121338"/>
    <lineage>
        <taxon>Bacteria</taxon>
        <taxon>Bacillati</taxon>
        <taxon>Bacillota</taxon>
        <taxon>Clostridia</taxon>
        <taxon>Eubacteriales</taxon>
        <taxon>Clostridiaceae</taxon>
        <taxon>Clostridium</taxon>
    </lineage>
</organism>
<dbReference type="AlphaFoldDB" id="A0A151B3C0"/>
<feature type="compositionally biased region" description="Basic and acidic residues" evidence="1">
    <location>
        <begin position="222"/>
        <end position="251"/>
    </location>
</feature>
<gene>
    <name evidence="2" type="ORF">CLTEP_19240</name>
</gene>
<dbReference type="PATRIC" id="fig|1121338.3.peg.1983"/>
<dbReference type="EMBL" id="LTBA01000024">
    <property type="protein sequence ID" value="KYH34147.1"/>
    <property type="molecule type" value="Genomic_DNA"/>
</dbReference>
<sequence length="521" mass="61030">MAPKKNYSRYFIILQEEEKGYARDNGKTPSGYVKLEKKNGKCKVSYYIQNLSEKMQPYHMVLICARKDTKKVVNLGKVIIDNYGRVEQSNEYENDDIASTGLSMDKIAGAALVKIVDKNIISLMSGFITSDVPTGWKNFELVSGYKEQSDKEENIFEKYEETIENKKGEIVYEKPGQNIKQSEYEKIKSKNEAMIEEQVKYEINRQTESKYVRKDVVEYENNKKNESDEESESNKEDGAISESKESEEYTENKVSNEYLTENEVRNGNKNETKEEIEKEYEIEKTEQEKIEIEKTEEEKNKEENITMRSKNDEYVNEEKIDEGNSNNIEVNYDEYKEEIENIENGDDVELDSNLNRSGEHHSSHGEYNSSQENNEHTGDAYPIGIMGDFFKTLVKGYESPHYMSDEIKRCKWYKIPVEDIETMYDMSDYDRYTVIYYPMLCYYSYIRRYEHYCVGYKCDKDGKLKHLVYAIPGTKSKSDQPYGGKTGFVTWIPCKDNKDIGYWIMFYDIKDSTVVIPVKKK</sequence>
<dbReference type="OrthoDB" id="1705475at2"/>
<name>A0A151B3C0_9CLOT</name>
<evidence type="ECO:0000313" key="2">
    <source>
        <dbReference type="EMBL" id="KYH34147.1"/>
    </source>
</evidence>
<comment type="caution">
    <text evidence="2">The sequence shown here is derived from an EMBL/GenBank/DDBJ whole genome shotgun (WGS) entry which is preliminary data.</text>
</comment>
<evidence type="ECO:0000313" key="3">
    <source>
        <dbReference type="Proteomes" id="UP000075531"/>
    </source>
</evidence>